<organism evidence="1 2">
    <name type="scientific">Dictyocaulus viviparus</name>
    <name type="common">Bovine lungworm</name>
    <dbReference type="NCBI Taxonomy" id="29172"/>
    <lineage>
        <taxon>Eukaryota</taxon>
        <taxon>Metazoa</taxon>
        <taxon>Ecdysozoa</taxon>
        <taxon>Nematoda</taxon>
        <taxon>Chromadorea</taxon>
        <taxon>Rhabditida</taxon>
        <taxon>Rhabditina</taxon>
        <taxon>Rhabditomorpha</taxon>
        <taxon>Strongyloidea</taxon>
        <taxon>Metastrongylidae</taxon>
        <taxon>Dictyocaulus</taxon>
    </lineage>
</organism>
<dbReference type="Proteomes" id="UP000053766">
    <property type="component" value="Unassembled WGS sequence"/>
</dbReference>
<dbReference type="EMBL" id="KN716726">
    <property type="protein sequence ID" value="KJH41996.1"/>
    <property type="molecule type" value="Genomic_DNA"/>
</dbReference>
<keyword evidence="2" id="KW-1185">Reference proteome</keyword>
<reference evidence="2" key="2">
    <citation type="journal article" date="2016" name="Sci. Rep.">
        <title>Dictyocaulus viviparus genome, variome and transcriptome elucidate lungworm biology and support future intervention.</title>
        <authorList>
            <person name="McNulty S.N."/>
            <person name="Strube C."/>
            <person name="Rosa B.A."/>
            <person name="Martin J.C."/>
            <person name="Tyagi R."/>
            <person name="Choi Y.J."/>
            <person name="Wang Q."/>
            <person name="Hallsworth Pepin K."/>
            <person name="Zhang X."/>
            <person name="Ozersky P."/>
            <person name="Wilson R.K."/>
            <person name="Sternberg P.W."/>
            <person name="Gasser R.B."/>
            <person name="Mitreva M."/>
        </authorList>
    </citation>
    <scope>NUCLEOTIDE SEQUENCE [LARGE SCALE GENOMIC DNA]</scope>
    <source>
        <strain evidence="2">HannoverDv2000</strain>
    </source>
</reference>
<gene>
    <name evidence="1" type="ORF">DICVIV_12026</name>
</gene>
<protein>
    <submittedName>
        <fullName evidence="1">Uncharacterized protein</fullName>
    </submittedName>
</protein>
<name>A0A0D8XI37_DICVI</name>
<proteinExistence type="predicted"/>
<dbReference type="OrthoDB" id="10461222at2759"/>
<reference evidence="1 2" key="1">
    <citation type="submission" date="2013-11" db="EMBL/GenBank/DDBJ databases">
        <title>Draft genome of the bovine lungworm Dictyocaulus viviparus.</title>
        <authorList>
            <person name="Mitreva M."/>
        </authorList>
    </citation>
    <scope>NUCLEOTIDE SEQUENCE [LARGE SCALE GENOMIC DNA]</scope>
    <source>
        <strain evidence="1 2">HannoverDv2000</strain>
    </source>
</reference>
<dbReference type="AlphaFoldDB" id="A0A0D8XI37"/>
<evidence type="ECO:0000313" key="1">
    <source>
        <dbReference type="EMBL" id="KJH41996.1"/>
    </source>
</evidence>
<accession>A0A0D8XI37</accession>
<evidence type="ECO:0000313" key="2">
    <source>
        <dbReference type="Proteomes" id="UP000053766"/>
    </source>
</evidence>
<sequence>MDLDADVRSSSPAADRPFHRALRCGDLDALERVKEVSRTTIINKGLIYTLTDGEDTVLLLRGRVERGCARILSRINVKVPATGDEDFLTLATNACCAEWKLRQQNSRNST</sequence>